<evidence type="ECO:0000256" key="5">
    <source>
        <dbReference type="ARBA" id="ARBA00022801"/>
    </source>
</evidence>
<evidence type="ECO:0000256" key="3">
    <source>
        <dbReference type="ARBA" id="ARBA00022722"/>
    </source>
</evidence>
<dbReference type="GO" id="GO:0003676">
    <property type="term" value="F:nucleic acid binding"/>
    <property type="evidence" value="ECO:0007669"/>
    <property type="project" value="InterPro"/>
</dbReference>
<dbReference type="InterPro" id="IPR043502">
    <property type="entry name" value="DNA/RNA_pol_sf"/>
</dbReference>
<feature type="domain" description="Chromo" evidence="8">
    <location>
        <begin position="826"/>
        <end position="887"/>
    </location>
</feature>
<dbReference type="eggNOG" id="KOG0017">
    <property type="taxonomic scope" value="Eukaryota"/>
</dbReference>
<dbReference type="InterPro" id="IPR000953">
    <property type="entry name" value="Chromo/chromo_shadow_dom"/>
</dbReference>
<dbReference type="InterPro" id="IPR036397">
    <property type="entry name" value="RNaseH_sf"/>
</dbReference>
<keyword evidence="2" id="KW-0548">Nucleotidyltransferase</keyword>
<dbReference type="InterPro" id="IPR041373">
    <property type="entry name" value="RT_RNaseH"/>
</dbReference>
<dbReference type="GO" id="GO:0003964">
    <property type="term" value="F:RNA-directed DNA polymerase activity"/>
    <property type="evidence" value="ECO:0007669"/>
    <property type="project" value="UniProtKB-KW"/>
</dbReference>
<keyword evidence="5" id="KW-0378">Hydrolase</keyword>
<feature type="region of interest" description="Disordered" evidence="7">
    <location>
        <begin position="243"/>
        <end position="289"/>
    </location>
</feature>
<dbReference type="PROSITE" id="PS50994">
    <property type="entry name" value="INTEGRASE"/>
    <property type="match status" value="1"/>
</dbReference>
<comment type="caution">
    <text evidence="10">The sequence shown here is derived from an EMBL/GenBank/DDBJ whole genome shotgun (WGS) entry which is preliminary data.</text>
</comment>
<dbReference type="PROSITE" id="PS50013">
    <property type="entry name" value="CHROMO_2"/>
    <property type="match status" value="1"/>
</dbReference>
<dbReference type="Pfam" id="PF17917">
    <property type="entry name" value="RT_RNaseH"/>
    <property type="match status" value="1"/>
</dbReference>
<evidence type="ECO:0000256" key="4">
    <source>
        <dbReference type="ARBA" id="ARBA00022759"/>
    </source>
</evidence>
<dbReference type="HOGENOM" id="CLU_000384_17_0_1"/>
<accession>V9E9C2</accession>
<dbReference type="GO" id="GO:0016787">
    <property type="term" value="F:hydrolase activity"/>
    <property type="evidence" value="ECO:0007669"/>
    <property type="project" value="UniProtKB-KW"/>
</dbReference>
<evidence type="ECO:0000259" key="9">
    <source>
        <dbReference type="PROSITE" id="PS50994"/>
    </source>
</evidence>
<feature type="compositionally biased region" description="Basic and acidic residues" evidence="7">
    <location>
        <begin position="262"/>
        <end position="280"/>
    </location>
</feature>
<evidence type="ECO:0000259" key="8">
    <source>
        <dbReference type="PROSITE" id="PS50013"/>
    </source>
</evidence>
<sequence length="894" mass="102265">MRDVRVLALSSSLLNLLRDQHFRKETRSTKDRASAQDRESGIAHPIFTPVLAPEITSTSHAALVKWRKERTVYADITWDRCQTSGEDFDAVTKSVKDSLDRKLLETWCRLRWQIAVDDVDDDRLRTEIDGIINSVKNHTLPDVQALFKKDLHLNLKESDVSERVLQYFISCEHIIEEHGLHACFESEGGLKEKCSLLINSITPEALKEEVKNALRYQSPGAKADEYQLYNLILDKALEQDREFRRSKRKRGSDDVQLQRLSQKRDEKKSKRRIDSERDSSGNKTASHKTLEELNAVMENDILIKELENPIKGRTIGGHWVEAVRAVDLAIQIEFIVGQDLLKSLGIDVKRLLEQLAQPQVDDEVDPYDNFEDKRTEPPDIAEILEHLEKLVENAIKAGFPVVHRQKLEELPLQKCLDRALEGKRKTKRIASGISLQLSKNELISFDQVKMLLTNTAMLAHPKDNATFSLFCDASDVGWSAILTQVESWDQAKSVTEQKHELLTCKVGTFTGAQLHWSVTEKEAYPVVSACDDLYYLLLQPDGFKIFCDHRNLVYIVRSRSRIEEALQSLQKRCYGGSCFGVPTTWTSDSARHFKSEVLALLSKAMKAKQDFVVPYSPWLSRSVERINRDVLQVLRAMILEYSISYQDWVYLMPLVQANLNHSPVQSLAGKAPIVVFTGLPCPSPTSRLFVPGYDPINVDTSTNSIDESMRALRTSIEKMHQEVTDQRGKRTLLNKKRAEGHQMVNFTIGDYVLRSRVDVKKQSKLLVTWMGPSVVTKRNTHSFTVKHLITGKESNAHASRLKFFAEGDLEMTEELREHVSAQGVILKVEAIRKHRWNPDMRDFELLISWEGLEPIEDSWEPMNVMHEDIEVLVGFYVGNAKDKELTEHYNWLKA</sequence>
<reference evidence="10 11" key="1">
    <citation type="submission" date="2013-11" db="EMBL/GenBank/DDBJ databases">
        <title>The Genome Sequence of Phytophthora parasitica P1569.</title>
        <authorList>
            <consortium name="The Broad Institute Genomics Platform"/>
            <person name="Russ C."/>
            <person name="Tyler B."/>
            <person name="Panabieres F."/>
            <person name="Shan W."/>
            <person name="Tripathy S."/>
            <person name="Grunwald N."/>
            <person name="Machado M."/>
            <person name="Johnson C.S."/>
            <person name="Arredondo F."/>
            <person name="Hong C."/>
            <person name="Coffey M."/>
            <person name="Young S.K."/>
            <person name="Zeng Q."/>
            <person name="Gargeya S."/>
            <person name="Fitzgerald M."/>
            <person name="Abouelleil A."/>
            <person name="Alvarado L."/>
            <person name="Chapman S.B."/>
            <person name="Gainer-Dewar J."/>
            <person name="Goldberg J."/>
            <person name="Griggs A."/>
            <person name="Gujja S."/>
            <person name="Hansen M."/>
            <person name="Howarth C."/>
            <person name="Imamovic A."/>
            <person name="Ireland A."/>
            <person name="Larimer J."/>
            <person name="McCowan C."/>
            <person name="Murphy C."/>
            <person name="Pearson M."/>
            <person name="Poon T.W."/>
            <person name="Priest M."/>
            <person name="Roberts A."/>
            <person name="Saif S."/>
            <person name="Shea T."/>
            <person name="Sykes S."/>
            <person name="Wortman J."/>
            <person name="Nusbaum C."/>
            <person name="Birren B."/>
        </authorList>
    </citation>
    <scope>NUCLEOTIDE SEQUENCE [LARGE SCALE GENOMIC DNA]</scope>
    <source>
        <strain evidence="10 11">P1569</strain>
    </source>
</reference>
<dbReference type="PANTHER" id="PTHR37984">
    <property type="entry name" value="PROTEIN CBG26694"/>
    <property type="match status" value="1"/>
</dbReference>
<feature type="domain" description="Integrase catalytic" evidence="9">
    <location>
        <begin position="552"/>
        <end position="680"/>
    </location>
</feature>
<evidence type="ECO:0000313" key="10">
    <source>
        <dbReference type="EMBL" id="ETI35133.1"/>
    </source>
</evidence>
<evidence type="ECO:0000256" key="7">
    <source>
        <dbReference type="SAM" id="MobiDB-lite"/>
    </source>
</evidence>
<evidence type="ECO:0000256" key="2">
    <source>
        <dbReference type="ARBA" id="ARBA00022695"/>
    </source>
</evidence>
<evidence type="ECO:0000256" key="1">
    <source>
        <dbReference type="ARBA" id="ARBA00022679"/>
    </source>
</evidence>
<gene>
    <name evidence="10" type="ORF">F443_18470</name>
</gene>
<keyword evidence="11" id="KW-1185">Reference proteome</keyword>
<name>V9E9C2_PHYNI</name>
<keyword evidence="1" id="KW-0808">Transferase</keyword>
<keyword evidence="4" id="KW-0255">Endonuclease</keyword>
<dbReference type="InterPro" id="IPR012337">
    <property type="entry name" value="RNaseH-like_sf"/>
</dbReference>
<organism evidence="10 11">
    <name type="scientific">Phytophthora nicotianae P1569</name>
    <dbReference type="NCBI Taxonomy" id="1317065"/>
    <lineage>
        <taxon>Eukaryota</taxon>
        <taxon>Sar</taxon>
        <taxon>Stramenopiles</taxon>
        <taxon>Oomycota</taxon>
        <taxon>Peronosporomycetes</taxon>
        <taxon>Peronosporales</taxon>
        <taxon>Peronosporaceae</taxon>
        <taxon>Phytophthora</taxon>
    </lineage>
</organism>
<dbReference type="InterPro" id="IPR001584">
    <property type="entry name" value="Integrase_cat-core"/>
</dbReference>
<proteinExistence type="predicted"/>
<dbReference type="SUPFAM" id="SSF56672">
    <property type="entry name" value="DNA/RNA polymerases"/>
    <property type="match status" value="1"/>
</dbReference>
<dbReference type="InterPro" id="IPR050951">
    <property type="entry name" value="Retrovirus_Pol_polyprotein"/>
</dbReference>
<keyword evidence="6" id="KW-0695">RNA-directed DNA polymerase</keyword>
<dbReference type="SUPFAM" id="SSF53098">
    <property type="entry name" value="Ribonuclease H-like"/>
    <property type="match status" value="1"/>
</dbReference>
<dbReference type="Gene3D" id="2.40.50.40">
    <property type="match status" value="1"/>
</dbReference>
<dbReference type="PANTHER" id="PTHR37984:SF5">
    <property type="entry name" value="PROTEIN NYNRIN-LIKE"/>
    <property type="match status" value="1"/>
</dbReference>
<dbReference type="Gene3D" id="3.30.420.10">
    <property type="entry name" value="Ribonuclease H-like superfamily/Ribonuclease H"/>
    <property type="match status" value="1"/>
</dbReference>
<dbReference type="Proteomes" id="UP000018721">
    <property type="component" value="Unassembled WGS sequence"/>
</dbReference>
<dbReference type="EMBL" id="ANIZ01003194">
    <property type="protein sequence ID" value="ETI35133.1"/>
    <property type="molecule type" value="Genomic_DNA"/>
</dbReference>
<dbReference type="GO" id="GO:0015074">
    <property type="term" value="P:DNA integration"/>
    <property type="evidence" value="ECO:0007669"/>
    <property type="project" value="InterPro"/>
</dbReference>
<dbReference type="CDD" id="cd00024">
    <property type="entry name" value="CD_CSD"/>
    <property type="match status" value="1"/>
</dbReference>
<keyword evidence="3" id="KW-0540">Nuclease</keyword>
<dbReference type="SUPFAM" id="SSF54160">
    <property type="entry name" value="Chromo domain-like"/>
    <property type="match status" value="1"/>
</dbReference>
<evidence type="ECO:0008006" key="12">
    <source>
        <dbReference type="Google" id="ProtNLM"/>
    </source>
</evidence>
<dbReference type="GO" id="GO:0004519">
    <property type="term" value="F:endonuclease activity"/>
    <property type="evidence" value="ECO:0007669"/>
    <property type="project" value="UniProtKB-KW"/>
</dbReference>
<evidence type="ECO:0000256" key="6">
    <source>
        <dbReference type="ARBA" id="ARBA00022918"/>
    </source>
</evidence>
<evidence type="ECO:0000313" key="11">
    <source>
        <dbReference type="Proteomes" id="UP000018721"/>
    </source>
</evidence>
<protein>
    <recommendedName>
        <fullName evidence="12">Chromo domain-containing protein</fullName>
    </recommendedName>
</protein>
<dbReference type="InterPro" id="IPR016197">
    <property type="entry name" value="Chromo-like_dom_sf"/>
</dbReference>
<dbReference type="AlphaFoldDB" id="V9E9C2"/>